<name>A0A9Q0RP11_BLOTA</name>
<comment type="cofactor">
    <cofactor evidence="1 7">
        <name>heme</name>
        <dbReference type="ChEBI" id="CHEBI:30413"/>
    </cofactor>
</comment>
<dbReference type="InterPro" id="IPR001128">
    <property type="entry name" value="Cyt_P450"/>
</dbReference>
<feature type="binding site" description="axial binding residue" evidence="7">
    <location>
        <position position="542"/>
    </location>
    <ligand>
        <name>heme</name>
        <dbReference type="ChEBI" id="CHEBI:30413"/>
    </ligand>
    <ligandPart>
        <name>Fe</name>
        <dbReference type="ChEBI" id="CHEBI:18248"/>
    </ligandPart>
</feature>
<dbReference type="GO" id="GO:0004497">
    <property type="term" value="F:monooxygenase activity"/>
    <property type="evidence" value="ECO:0007669"/>
    <property type="project" value="UniProtKB-KW"/>
</dbReference>
<comment type="similarity">
    <text evidence="2 8">Belongs to the cytochrome P450 family.</text>
</comment>
<dbReference type="Pfam" id="PF00067">
    <property type="entry name" value="p450"/>
    <property type="match status" value="1"/>
</dbReference>
<comment type="caution">
    <text evidence="10">The sequence shown here is derived from an EMBL/GenBank/DDBJ whole genome shotgun (WGS) entry which is preliminary data.</text>
</comment>
<keyword evidence="6 8" id="KW-0503">Monooxygenase</keyword>
<dbReference type="PANTHER" id="PTHR24303">
    <property type="entry name" value="HEME-BINDING MONOOXYGENASE FAMILY"/>
    <property type="match status" value="1"/>
</dbReference>
<evidence type="ECO:0000256" key="5">
    <source>
        <dbReference type="ARBA" id="ARBA00023004"/>
    </source>
</evidence>
<evidence type="ECO:0000313" key="10">
    <source>
        <dbReference type="EMBL" id="KAJ6222968.1"/>
    </source>
</evidence>
<keyword evidence="4 8" id="KW-0560">Oxidoreductase</keyword>
<dbReference type="GO" id="GO:0005506">
    <property type="term" value="F:iron ion binding"/>
    <property type="evidence" value="ECO:0007669"/>
    <property type="project" value="InterPro"/>
</dbReference>
<evidence type="ECO:0000256" key="4">
    <source>
        <dbReference type="ARBA" id="ARBA00023002"/>
    </source>
</evidence>
<dbReference type="Gene3D" id="1.10.630.10">
    <property type="entry name" value="Cytochrome P450"/>
    <property type="match status" value="1"/>
</dbReference>
<reference evidence="10" key="1">
    <citation type="submission" date="2022-12" db="EMBL/GenBank/DDBJ databases">
        <title>Genome assemblies of Blomia tropicalis.</title>
        <authorList>
            <person name="Cui Y."/>
        </authorList>
    </citation>
    <scope>NUCLEOTIDE SEQUENCE</scope>
    <source>
        <tissue evidence="10">Adult mites</tissue>
    </source>
</reference>
<dbReference type="SUPFAM" id="SSF48264">
    <property type="entry name" value="Cytochrome P450"/>
    <property type="match status" value="1"/>
</dbReference>
<keyword evidence="11" id="KW-1185">Reference proteome</keyword>
<evidence type="ECO:0000256" key="2">
    <source>
        <dbReference type="ARBA" id="ARBA00010617"/>
    </source>
</evidence>
<dbReference type="AlphaFoldDB" id="A0A9Q0RP11"/>
<accession>A0A9Q0RP11</accession>
<evidence type="ECO:0000256" key="7">
    <source>
        <dbReference type="PIRSR" id="PIRSR602401-1"/>
    </source>
</evidence>
<dbReference type="PRINTS" id="PR00463">
    <property type="entry name" value="EP450I"/>
</dbReference>
<sequence length="603" mass="69077">MDAQLISTTAQVWLAITNSTASLVLLLGLLYWLDNRIRSNGRPISSFIPNVIKHLLVGPNLDPKKDLTMKKHSKGIDTTIYSLPDAPSPLSLPLIGHIYLLAKYPTNPWKGFNAIREQYGDVVRIQLGVYRSIMVSSLEAIREVLLVKGDAFSNRPHFDRHAIIFGNNQQNALALCDWSDIHKSRRSIAHAAVIPRFGTKTFQRMSDCIVNSVNKLLIDIDRNMASNKNKTVILEKERIVALCAAIFIEFLLEKEVDLDDPNFIEVCKRYDYIFYDINQMYLTDFVPYLKSITSHNYLNEVSENGNYLRDYINEQVTERLALLTKKHKEELMKQETNPDVVAKFDEKSCDERFVDRILLHKQYQSSAQFLDFTLNHYLENQNNMTWDECLYEIGDLVGGNSAVANLMARLLGYLAINGDVQEQIYEEVASALNRKTVDERTGKKTITLDDQSHMPLTNASIMETLRLTSSPIVPHQARWDTSIQGYFIPKDTMILFNIYNLNLNPDLWDEPTKFNPSRFVTPDGNVVKPDFFFPFSHGRRSCLGYKMVNTVVFSTVANLLAHYRLVPGNQTNKNRMDEWLETRGSIALPYDGTCFNYTLISRN</sequence>
<dbReference type="OMA" id="SLAFCNW"/>
<dbReference type="GO" id="GO:0016705">
    <property type="term" value="F:oxidoreductase activity, acting on paired donors, with incorporation or reduction of molecular oxygen"/>
    <property type="evidence" value="ECO:0007669"/>
    <property type="project" value="InterPro"/>
</dbReference>
<evidence type="ECO:0000256" key="3">
    <source>
        <dbReference type="ARBA" id="ARBA00022723"/>
    </source>
</evidence>
<keyword evidence="3 7" id="KW-0479">Metal-binding</keyword>
<keyword evidence="7 8" id="KW-0349">Heme</keyword>
<dbReference type="PROSITE" id="PS00086">
    <property type="entry name" value="CYTOCHROME_P450"/>
    <property type="match status" value="1"/>
</dbReference>
<dbReference type="InterPro" id="IPR017972">
    <property type="entry name" value="Cyt_P450_CS"/>
</dbReference>
<dbReference type="PANTHER" id="PTHR24303:SF31">
    <property type="entry name" value="CYTOCHROME P450 307A1-RELATED"/>
    <property type="match status" value="1"/>
</dbReference>
<dbReference type="EMBL" id="JAPWDV010000001">
    <property type="protein sequence ID" value="KAJ6222968.1"/>
    <property type="molecule type" value="Genomic_DNA"/>
</dbReference>
<dbReference type="Proteomes" id="UP001142055">
    <property type="component" value="Chromosome 1"/>
</dbReference>
<keyword evidence="5 7" id="KW-0408">Iron</keyword>
<feature type="transmembrane region" description="Helical" evidence="9">
    <location>
        <begin position="12"/>
        <end position="33"/>
    </location>
</feature>
<keyword evidence="9" id="KW-1133">Transmembrane helix</keyword>
<evidence type="ECO:0000313" key="11">
    <source>
        <dbReference type="Proteomes" id="UP001142055"/>
    </source>
</evidence>
<evidence type="ECO:0000256" key="8">
    <source>
        <dbReference type="RuleBase" id="RU000461"/>
    </source>
</evidence>
<evidence type="ECO:0000256" key="6">
    <source>
        <dbReference type="ARBA" id="ARBA00023033"/>
    </source>
</evidence>
<evidence type="ECO:0000256" key="9">
    <source>
        <dbReference type="SAM" id="Phobius"/>
    </source>
</evidence>
<dbReference type="InterPro" id="IPR002401">
    <property type="entry name" value="Cyt_P450_E_grp-I"/>
</dbReference>
<proteinExistence type="inferred from homology"/>
<keyword evidence="9" id="KW-0812">Transmembrane</keyword>
<evidence type="ECO:0000256" key="1">
    <source>
        <dbReference type="ARBA" id="ARBA00001971"/>
    </source>
</evidence>
<gene>
    <name evidence="10" type="ORF">RDWZM_001513</name>
</gene>
<protein>
    <submittedName>
        <fullName evidence="10">Uncharacterized protein</fullName>
    </submittedName>
</protein>
<dbReference type="GO" id="GO:0020037">
    <property type="term" value="F:heme binding"/>
    <property type="evidence" value="ECO:0007669"/>
    <property type="project" value="InterPro"/>
</dbReference>
<organism evidence="10 11">
    <name type="scientific">Blomia tropicalis</name>
    <name type="common">Mite</name>
    <dbReference type="NCBI Taxonomy" id="40697"/>
    <lineage>
        <taxon>Eukaryota</taxon>
        <taxon>Metazoa</taxon>
        <taxon>Ecdysozoa</taxon>
        <taxon>Arthropoda</taxon>
        <taxon>Chelicerata</taxon>
        <taxon>Arachnida</taxon>
        <taxon>Acari</taxon>
        <taxon>Acariformes</taxon>
        <taxon>Sarcoptiformes</taxon>
        <taxon>Astigmata</taxon>
        <taxon>Glycyphagoidea</taxon>
        <taxon>Echimyopodidae</taxon>
        <taxon>Blomia</taxon>
    </lineage>
</organism>
<keyword evidence="9" id="KW-0472">Membrane</keyword>
<dbReference type="InterPro" id="IPR036396">
    <property type="entry name" value="Cyt_P450_sf"/>
</dbReference>